<sequence length="366" mass="40757">MDRSSDTDLLGTSRVFRQERSDGDRWHFLIPYGSQKRSAFKQPWLVRRGRALEPPSRARETREPRKCPSARREKTRDAEFNGMRVGLHEREMIRYLRTGAKKSMGRGGVVVRLLTSHQGQPGSISGGIAPGFSQLGIVRDDIAGRWVFSGISRFPRSFIFALLHTHRTSLSSALRTSPNLFTNQLKSRARAPLEGEIGDRRENPPTSGIVWHDSHMGGGDLGATPRGIEPGSRRWEASRLTTAALGKKCLWKAQFQKKVKEEPKFESFKRHLRTPHVVGATVAERLARSPPAKANRAQSPAGSTDFRKWESCQAMSLGGGFSRESPTSPAPPIPAPLHIHSITLIGSEDLNVKSHPNLFSHSLLTW</sequence>
<dbReference type="Proteomes" id="UP001159363">
    <property type="component" value="Chromosome 6"/>
</dbReference>
<dbReference type="EMBL" id="JARBHB010000007">
    <property type="protein sequence ID" value="KAJ8879820.1"/>
    <property type="molecule type" value="Genomic_DNA"/>
</dbReference>
<feature type="compositionally biased region" description="Basic and acidic residues" evidence="1">
    <location>
        <begin position="56"/>
        <end position="76"/>
    </location>
</feature>
<keyword evidence="3" id="KW-1185">Reference proteome</keyword>
<name>A0ABQ9H6E8_9NEOP</name>
<organism evidence="2 3">
    <name type="scientific">Dryococelus australis</name>
    <dbReference type="NCBI Taxonomy" id="614101"/>
    <lineage>
        <taxon>Eukaryota</taxon>
        <taxon>Metazoa</taxon>
        <taxon>Ecdysozoa</taxon>
        <taxon>Arthropoda</taxon>
        <taxon>Hexapoda</taxon>
        <taxon>Insecta</taxon>
        <taxon>Pterygota</taxon>
        <taxon>Neoptera</taxon>
        <taxon>Polyneoptera</taxon>
        <taxon>Phasmatodea</taxon>
        <taxon>Verophasmatodea</taxon>
        <taxon>Anareolatae</taxon>
        <taxon>Phasmatidae</taxon>
        <taxon>Eurycanthinae</taxon>
        <taxon>Dryococelus</taxon>
    </lineage>
</organism>
<evidence type="ECO:0000313" key="3">
    <source>
        <dbReference type="Proteomes" id="UP001159363"/>
    </source>
</evidence>
<proteinExistence type="predicted"/>
<reference evidence="2 3" key="1">
    <citation type="submission" date="2023-02" db="EMBL/GenBank/DDBJ databases">
        <title>LHISI_Scaffold_Assembly.</title>
        <authorList>
            <person name="Stuart O.P."/>
            <person name="Cleave R."/>
            <person name="Magrath M.J.L."/>
            <person name="Mikheyev A.S."/>
        </authorList>
    </citation>
    <scope>NUCLEOTIDE SEQUENCE [LARGE SCALE GENOMIC DNA]</scope>
    <source>
        <strain evidence="2">Daus_M_001</strain>
        <tissue evidence="2">Leg muscle</tissue>
    </source>
</reference>
<evidence type="ECO:0000313" key="2">
    <source>
        <dbReference type="EMBL" id="KAJ8879820.1"/>
    </source>
</evidence>
<protein>
    <submittedName>
        <fullName evidence="2">Uncharacterized protein</fullName>
    </submittedName>
</protein>
<accession>A0ABQ9H6E8</accession>
<comment type="caution">
    <text evidence="2">The sequence shown here is derived from an EMBL/GenBank/DDBJ whole genome shotgun (WGS) entry which is preliminary data.</text>
</comment>
<feature type="region of interest" description="Disordered" evidence="1">
    <location>
        <begin position="51"/>
        <end position="76"/>
    </location>
</feature>
<evidence type="ECO:0000256" key="1">
    <source>
        <dbReference type="SAM" id="MobiDB-lite"/>
    </source>
</evidence>
<gene>
    <name evidence="2" type="ORF">PR048_020428</name>
</gene>